<protein>
    <recommendedName>
        <fullName evidence="4">Beta-carotene 15,15'-monooxygenase</fullName>
    </recommendedName>
</protein>
<organism evidence="2 3">
    <name type="scientific">Pseudolactococcus hodotermopsidis</name>
    <dbReference type="NCBI Taxonomy" id="2709157"/>
    <lineage>
        <taxon>Bacteria</taxon>
        <taxon>Bacillati</taxon>
        <taxon>Bacillota</taxon>
        <taxon>Bacilli</taxon>
        <taxon>Lactobacillales</taxon>
        <taxon>Streptococcaceae</taxon>
        <taxon>Pseudolactococcus</taxon>
    </lineage>
</organism>
<dbReference type="PANTHER" id="PTHR40076">
    <property type="entry name" value="MEMBRANE PROTEIN-RELATED"/>
    <property type="match status" value="1"/>
</dbReference>
<feature type="transmembrane region" description="Helical" evidence="1">
    <location>
        <begin position="21"/>
        <end position="42"/>
    </location>
</feature>
<keyword evidence="3" id="KW-1185">Reference proteome</keyword>
<gene>
    <name evidence="2" type="primary">ybfA</name>
    <name evidence="2" type="ORF">Hs30E_01380</name>
</gene>
<keyword evidence="1" id="KW-1133">Transmembrane helix</keyword>
<evidence type="ECO:0000313" key="2">
    <source>
        <dbReference type="EMBL" id="GFH41587.1"/>
    </source>
</evidence>
<evidence type="ECO:0000313" key="3">
    <source>
        <dbReference type="Proteomes" id="UP000480303"/>
    </source>
</evidence>
<dbReference type="Pfam" id="PF06161">
    <property type="entry name" value="DUF975"/>
    <property type="match status" value="1"/>
</dbReference>
<evidence type="ECO:0008006" key="4">
    <source>
        <dbReference type="Google" id="ProtNLM"/>
    </source>
</evidence>
<sequence>MTSAELKTVARRALKENFFQKMLLFIVPIVLTIITTFTTKAFSDFIDIDNERIWKEFYETDILSDMLKEITAVWQSIVINEMLNFVISTLIAILTATAIFNYIDIFRGQKKEITLLSDTLRCFNDGYFGKIALLTITTQVILYLLNWMIVIGWIPSILLSFGWSQAIMVLHDKLEDDDYKGIWDVLTTSYQLMKGYKFKYFLFQLTFIGWYFLDYLSHGFVNFWLIPFSNMAMVAFYEARKQKRL</sequence>
<reference evidence="2 3" key="1">
    <citation type="submission" date="2020-02" db="EMBL/GenBank/DDBJ databases">
        <title>Draft genome sequence of Lactococcus sp. Hs30E4-3.</title>
        <authorList>
            <person name="Noda S."/>
            <person name="Yuki M."/>
            <person name="Ohkuma M."/>
        </authorList>
    </citation>
    <scope>NUCLEOTIDE SEQUENCE [LARGE SCALE GENOMIC DNA]</scope>
    <source>
        <strain evidence="2 3">Hs30E4-3</strain>
    </source>
</reference>
<name>A0A6A0BCP4_9LACT</name>
<proteinExistence type="predicted"/>
<accession>A0A6A0BCP4</accession>
<keyword evidence="1" id="KW-0812">Transmembrane</keyword>
<keyword evidence="1" id="KW-0472">Membrane</keyword>
<dbReference type="Proteomes" id="UP000480303">
    <property type="component" value="Unassembled WGS sequence"/>
</dbReference>
<evidence type="ECO:0000256" key="1">
    <source>
        <dbReference type="SAM" id="Phobius"/>
    </source>
</evidence>
<comment type="caution">
    <text evidence="2">The sequence shown here is derived from an EMBL/GenBank/DDBJ whole genome shotgun (WGS) entry which is preliminary data.</text>
</comment>
<dbReference type="EMBL" id="BLLI01000002">
    <property type="protein sequence ID" value="GFH41587.1"/>
    <property type="molecule type" value="Genomic_DNA"/>
</dbReference>
<feature type="transmembrane region" description="Helical" evidence="1">
    <location>
        <begin position="151"/>
        <end position="170"/>
    </location>
</feature>
<dbReference type="InterPro" id="IPR010380">
    <property type="entry name" value="DUF975"/>
</dbReference>
<feature type="transmembrane region" description="Helical" evidence="1">
    <location>
        <begin position="85"/>
        <end position="106"/>
    </location>
</feature>
<dbReference type="AlphaFoldDB" id="A0A6A0BCP4"/>
<dbReference type="RefSeq" id="WP_172207202.1">
    <property type="nucleotide sequence ID" value="NZ_BLLI01000002.1"/>
</dbReference>
<dbReference type="PANTHER" id="PTHR40076:SF1">
    <property type="entry name" value="MEMBRANE PROTEIN"/>
    <property type="match status" value="1"/>
</dbReference>